<dbReference type="Proteomes" id="UP000467841">
    <property type="component" value="Unassembled WGS sequence"/>
</dbReference>
<reference evidence="2" key="1">
    <citation type="submission" date="2020-01" db="EMBL/GenBank/DDBJ databases">
        <authorList>
            <person name="Mishra B."/>
        </authorList>
    </citation>
    <scope>NUCLEOTIDE SEQUENCE [LARGE SCALE GENOMIC DNA]</scope>
</reference>
<sequence>MSSTGGSGRIRYNRRSKSPETQPAVLSISRGKLNLTVKQQEALNKKKERRMVKARTTFCVLMDVDQITRELRVTNPGFDVDTLQRRVQAFLKKAAPSSKIHNGKLVGVGNMRKFFAGQRRSTTWEGVYVHDTFARTLQCKHCDRVFCQAYDNNRKTAMYESLTDVADAYLEHLILSHARKYPDHKLLIIGGDRDFVRCIDILGLGGGEVYLALSDSCSLDFKNAVEAKHTVPFSVIVATPPAPKA</sequence>
<proteinExistence type="predicted"/>
<evidence type="ECO:0008006" key="4">
    <source>
        <dbReference type="Google" id="ProtNLM"/>
    </source>
</evidence>
<evidence type="ECO:0000313" key="2">
    <source>
        <dbReference type="EMBL" id="CAA7030586.1"/>
    </source>
</evidence>
<dbReference type="AlphaFoldDB" id="A0A6D2IYW3"/>
<name>A0A6D2IYW3_9BRAS</name>
<comment type="caution">
    <text evidence="2">The sequence shown here is derived from an EMBL/GenBank/DDBJ whole genome shotgun (WGS) entry which is preliminary data.</text>
</comment>
<dbReference type="EMBL" id="CACVBM020001096">
    <property type="protein sequence ID" value="CAA7030586.1"/>
    <property type="molecule type" value="Genomic_DNA"/>
</dbReference>
<evidence type="ECO:0000256" key="1">
    <source>
        <dbReference type="SAM" id="MobiDB-lite"/>
    </source>
</evidence>
<evidence type="ECO:0000313" key="3">
    <source>
        <dbReference type="Proteomes" id="UP000467841"/>
    </source>
</evidence>
<protein>
    <recommendedName>
        <fullName evidence="4">NYN domain-containing protein</fullName>
    </recommendedName>
</protein>
<accession>A0A6D2IYW3</accession>
<feature type="region of interest" description="Disordered" evidence="1">
    <location>
        <begin position="1"/>
        <end position="23"/>
    </location>
</feature>
<keyword evidence="3" id="KW-1185">Reference proteome</keyword>
<gene>
    <name evidence="2" type="ORF">MERR_LOCUS17821</name>
</gene>
<organism evidence="2 3">
    <name type="scientific">Microthlaspi erraticum</name>
    <dbReference type="NCBI Taxonomy" id="1685480"/>
    <lineage>
        <taxon>Eukaryota</taxon>
        <taxon>Viridiplantae</taxon>
        <taxon>Streptophyta</taxon>
        <taxon>Embryophyta</taxon>
        <taxon>Tracheophyta</taxon>
        <taxon>Spermatophyta</taxon>
        <taxon>Magnoliopsida</taxon>
        <taxon>eudicotyledons</taxon>
        <taxon>Gunneridae</taxon>
        <taxon>Pentapetalae</taxon>
        <taxon>rosids</taxon>
        <taxon>malvids</taxon>
        <taxon>Brassicales</taxon>
        <taxon>Brassicaceae</taxon>
        <taxon>Coluteocarpeae</taxon>
        <taxon>Microthlaspi</taxon>
    </lineage>
</organism>